<comment type="subcellular location">
    <subcellularLocation>
        <location evidence="1">Nucleus</location>
    </subcellularLocation>
</comment>
<evidence type="ECO:0000259" key="5">
    <source>
        <dbReference type="PROSITE" id="PS50166"/>
    </source>
</evidence>
<feature type="domain" description="Importin N-terminal" evidence="5">
    <location>
        <begin position="39"/>
        <end position="109"/>
    </location>
</feature>
<dbReference type="Proteomes" id="UP000186601">
    <property type="component" value="Unassembled WGS sequence"/>
</dbReference>
<keyword evidence="3" id="KW-0813">Transport</keyword>
<evidence type="ECO:0000313" key="7">
    <source>
        <dbReference type="Proteomes" id="UP000186601"/>
    </source>
</evidence>
<dbReference type="Gene3D" id="1.25.10.10">
    <property type="entry name" value="Leucine-rich Repeat Variant"/>
    <property type="match status" value="1"/>
</dbReference>
<evidence type="ECO:0000256" key="1">
    <source>
        <dbReference type="ARBA" id="ARBA00004123"/>
    </source>
</evidence>
<dbReference type="PANTHER" id="PTHR10997">
    <property type="entry name" value="IMPORTIN-7, 8, 11"/>
    <property type="match status" value="1"/>
</dbReference>
<keyword evidence="7" id="KW-1185">Reference proteome</keyword>
<comment type="similarity">
    <text evidence="2">Belongs to the importin beta family.</text>
</comment>
<protein>
    <recommendedName>
        <fullName evidence="5">Importin N-terminal domain-containing protein</fullName>
    </recommendedName>
</protein>
<keyword evidence="4" id="KW-0539">Nucleus</keyword>
<evidence type="ECO:0000256" key="3">
    <source>
        <dbReference type="ARBA" id="ARBA00022448"/>
    </source>
</evidence>
<comment type="caution">
    <text evidence="6">The sequence shown here is derived from an EMBL/GenBank/DDBJ whole genome shotgun (WGS) entry which is preliminary data.</text>
</comment>
<dbReference type="PANTHER" id="PTHR10997:SF7">
    <property type="entry name" value="IMPORTIN-11"/>
    <property type="match status" value="1"/>
</dbReference>
<name>A0A2R6S4X7_9APHY</name>
<proteinExistence type="inferred from homology"/>
<dbReference type="Pfam" id="PF25758">
    <property type="entry name" value="TPR_IPO11"/>
    <property type="match status" value="1"/>
</dbReference>
<dbReference type="GO" id="GO:0005635">
    <property type="term" value="C:nuclear envelope"/>
    <property type="evidence" value="ECO:0007669"/>
    <property type="project" value="TreeGrafter"/>
</dbReference>
<dbReference type="OrthoDB" id="361693at2759"/>
<dbReference type="Pfam" id="PF03810">
    <property type="entry name" value="IBN_N"/>
    <property type="match status" value="1"/>
</dbReference>
<dbReference type="STRING" id="98765.A0A2R6S4X7"/>
<dbReference type="SUPFAM" id="SSF48371">
    <property type="entry name" value="ARM repeat"/>
    <property type="match status" value="1"/>
</dbReference>
<dbReference type="AlphaFoldDB" id="A0A2R6S4X7"/>
<dbReference type="GO" id="GO:0006606">
    <property type="term" value="P:protein import into nucleus"/>
    <property type="evidence" value="ECO:0007669"/>
    <property type="project" value="TreeGrafter"/>
</dbReference>
<dbReference type="EMBL" id="MLYV02000057">
    <property type="protein sequence ID" value="PSS37350.1"/>
    <property type="molecule type" value="Genomic_DNA"/>
</dbReference>
<evidence type="ECO:0000313" key="6">
    <source>
        <dbReference type="EMBL" id="PSS37350.1"/>
    </source>
</evidence>
<dbReference type="InterPro" id="IPR058669">
    <property type="entry name" value="TPR_IPO7/11-like"/>
</dbReference>
<organism evidence="6 7">
    <name type="scientific">Hermanssonia centrifuga</name>
    <dbReference type="NCBI Taxonomy" id="98765"/>
    <lineage>
        <taxon>Eukaryota</taxon>
        <taxon>Fungi</taxon>
        <taxon>Dikarya</taxon>
        <taxon>Basidiomycota</taxon>
        <taxon>Agaricomycotina</taxon>
        <taxon>Agaricomycetes</taxon>
        <taxon>Polyporales</taxon>
        <taxon>Meruliaceae</taxon>
        <taxon>Hermanssonia</taxon>
    </lineage>
</organism>
<gene>
    <name evidence="6" type="ORF">PHLCEN_2v827</name>
</gene>
<dbReference type="GO" id="GO:0031267">
    <property type="term" value="F:small GTPase binding"/>
    <property type="evidence" value="ECO:0007669"/>
    <property type="project" value="InterPro"/>
</dbReference>
<dbReference type="PROSITE" id="PS50166">
    <property type="entry name" value="IMPORTIN_B_NT"/>
    <property type="match status" value="1"/>
</dbReference>
<dbReference type="InterPro" id="IPR016024">
    <property type="entry name" value="ARM-type_fold"/>
</dbReference>
<accession>A0A2R6S4X7</accession>
<evidence type="ECO:0000256" key="2">
    <source>
        <dbReference type="ARBA" id="ARBA00007991"/>
    </source>
</evidence>
<dbReference type="InterPro" id="IPR001494">
    <property type="entry name" value="Importin-beta_N"/>
</dbReference>
<evidence type="ECO:0000256" key="4">
    <source>
        <dbReference type="ARBA" id="ARBA00023242"/>
    </source>
</evidence>
<dbReference type="InterPro" id="IPR011989">
    <property type="entry name" value="ARM-like"/>
</dbReference>
<sequence>MRRQPEIPQGQPVGIASPDEVYNVICAAASQDPSQIKASSERLKQLFDMTGTFDALSEIAAQRTLPLQVRQQSIIQLKNSALGHWRSRKLLSEEQRERIRARCMGLLDEPDDLIAECNEVILSKIARYEYPHSWPTFLNDLLTVIDTNMGIRYGRASTDPLPPLLLRRSLEVLNATLKEFINMKMLTGVKTMARIAQQIHTGFQNYYSTAAIPFASLDPSTVSSPRTAEDLLIAHLIFKCVVKLATWAWPRSKTENFTYLDPWLRTLFQNCAMQLQNLSELRINLVLALRSGTVPATPNTELSIKNLTRHIFLFGKFFRRLQQLDVARFVTLPISSDLILYYWNKVVQATNSPREYTEDSSTAVFPVRFLVQAMALFKDSLAQWAPVRKDGSENVQVLSQAFVEDAVRLLVTRFIPLDPSDLEEWMSDPEEWVNLEEKENEQWEYELRPCGERVLMTLAYQYRQYVIPLLLTTFEQIVAQPTVDLPSILQKEALYCAIGRCSQRMKEVIPFDQWLENSLISETRETNTGYPIIKRRIAWLIGKWISGQCSSPNNPKIWEVLVYLLQDRGPGTDAVVRLTAAVALRECVDTIEFQLDVFAPYLPLAVTELVKLIAEADTLESKRRICNSLNTVIERSETQIVPLLGIVVEPLPQLWTAAGTDWLFKSALLETVTKLIESSKGHSAALSDFVVPLIRESFEPEARIQLDEDALMLWQVALRHTESLDGSDGRPGLASLIRLAVDLLANNLDLLGQIISILESYVILDASRVLQDQECTVDMFTAMEKAMNQAVQVNVKETATVLGLVVQLAPSNLWGEALHHSKLFAFLVKSIEEDKASTTLLTEYVLVLARIALVDRQMFLQLMSASAPALGFSEHRIWELTLDGWWTRFDNMSEPRHRKVAAMGIANLVATGHPEVLERLPSEICNMWLDVFAELREAQSSDRSNPSLFLYWDKAPDSFYHGSEGTAEYNRRKTIYNNDPARTIQLTSYIAARLQEAEAACGGSAALQAKYLAKADPAVLKEIHAELTGQNPGNSS</sequence>
<reference evidence="6 7" key="1">
    <citation type="submission" date="2018-02" db="EMBL/GenBank/DDBJ databases">
        <title>Genome sequence of the basidiomycete white-rot fungus Phlebia centrifuga.</title>
        <authorList>
            <person name="Granchi Z."/>
            <person name="Peng M."/>
            <person name="de Vries R.P."/>
            <person name="Hilden K."/>
            <person name="Makela M.R."/>
            <person name="Grigoriev I."/>
            <person name="Riley R."/>
        </authorList>
    </citation>
    <scope>NUCLEOTIDE SEQUENCE [LARGE SCALE GENOMIC DNA]</scope>
    <source>
        <strain evidence="6 7">FBCC195</strain>
    </source>
</reference>
<dbReference type="GO" id="GO:0005829">
    <property type="term" value="C:cytosol"/>
    <property type="evidence" value="ECO:0007669"/>
    <property type="project" value="TreeGrafter"/>
</dbReference>